<dbReference type="PANTHER" id="PTHR47926:SF537">
    <property type="entry name" value="PENTACOTRIPEPTIDE-REPEAT REGION OF PRORP DOMAIN-CONTAINING PROTEIN"/>
    <property type="match status" value="1"/>
</dbReference>
<dbReference type="Pfam" id="PF20431">
    <property type="entry name" value="E_motif"/>
    <property type="match status" value="1"/>
</dbReference>
<dbReference type="Pfam" id="PF13041">
    <property type="entry name" value="PPR_2"/>
    <property type="match status" value="2"/>
</dbReference>
<feature type="repeat" description="PPR" evidence="3">
    <location>
        <begin position="202"/>
        <end position="237"/>
    </location>
</feature>
<keyword evidence="7" id="KW-1185">Reference proteome</keyword>
<evidence type="ECO:0000313" key="7">
    <source>
        <dbReference type="Proteomes" id="UP001372338"/>
    </source>
</evidence>
<dbReference type="SUPFAM" id="SSF48452">
    <property type="entry name" value="TPR-like"/>
    <property type="match status" value="1"/>
</dbReference>
<dbReference type="InterPro" id="IPR002885">
    <property type="entry name" value="PPR_rpt"/>
</dbReference>
<sequence>MKFFNDYLSGSPEYSDAFHHAILCCCGYLLFGHCLWFGFTCWLPVNAMRVCMKLISSTHPTLHLSHPTVESFVWNNLIRSSTVQNPYSPLSLYHRMRFHAVLPDLHTFPFLLKSCFNSPLHLSLGKLIHSQIFLLGLITDPFVQTSLINMYSHCGCVISARQVFDEITQPDLPSWNSAIHANVKAGVIHVARELFDRMPHRNVISWSCMIHGYVKCGEHKAALALFRDLQMSEGCEVRPNEFTLSTVLSACARLGALQHGKWVHAYIDKSGMRIDIVLGTSLIDMYAKCGNIERAKCVFDNMGCEKDVMAWSAMIGAMAMHGSSEECLQLFGRMINDGVRPNDVTFVGVLCACVHGGLVSEGNEYFERMTKEYGISPLVQHYGCMVDLYSRAGRIEDAWNVMKSMPMEPDAQIWGALLSGARVHGDIETCEISAKKLLELDPSNSSAYVLLCNVYAKLRRWGEARHLRDLMESRGIKKVPGCSLVEIDGVLHEFFAGDDSHPETKDIYRMLDEIMKRLKKLGYVGNTNEVLLDLDEEGKEFALSLHSEKLAVAYCFLKTSPGTTIRIVKNLRICRDCHVAIKMISREFDREIIVRDCNRFHHFKNGTCSCKDYW</sequence>
<evidence type="ECO:0000259" key="5">
    <source>
        <dbReference type="Pfam" id="PF14432"/>
    </source>
</evidence>
<proteinExistence type="inferred from homology"/>
<dbReference type="FunFam" id="1.25.40.10:FF:000348">
    <property type="entry name" value="Pentatricopeptide repeat-containing protein chloroplastic"/>
    <property type="match status" value="1"/>
</dbReference>
<dbReference type="InterPro" id="IPR046848">
    <property type="entry name" value="E_motif"/>
</dbReference>
<evidence type="ECO:0000313" key="6">
    <source>
        <dbReference type="EMBL" id="KAK7269683.1"/>
    </source>
</evidence>
<dbReference type="Gene3D" id="1.25.40.10">
    <property type="entry name" value="Tetratricopeptide repeat domain"/>
    <property type="match status" value="3"/>
</dbReference>
<name>A0AAN9F967_CROPI</name>
<organism evidence="6 7">
    <name type="scientific">Crotalaria pallida</name>
    <name type="common">Smooth rattlebox</name>
    <name type="synonym">Crotalaria striata</name>
    <dbReference type="NCBI Taxonomy" id="3830"/>
    <lineage>
        <taxon>Eukaryota</taxon>
        <taxon>Viridiplantae</taxon>
        <taxon>Streptophyta</taxon>
        <taxon>Embryophyta</taxon>
        <taxon>Tracheophyta</taxon>
        <taxon>Spermatophyta</taxon>
        <taxon>Magnoliopsida</taxon>
        <taxon>eudicotyledons</taxon>
        <taxon>Gunneridae</taxon>
        <taxon>Pentapetalae</taxon>
        <taxon>rosids</taxon>
        <taxon>fabids</taxon>
        <taxon>Fabales</taxon>
        <taxon>Fabaceae</taxon>
        <taxon>Papilionoideae</taxon>
        <taxon>50 kb inversion clade</taxon>
        <taxon>genistoids sensu lato</taxon>
        <taxon>core genistoids</taxon>
        <taxon>Crotalarieae</taxon>
        <taxon>Crotalaria</taxon>
    </lineage>
</organism>
<dbReference type="PANTHER" id="PTHR47926">
    <property type="entry name" value="PENTATRICOPEPTIDE REPEAT-CONTAINING PROTEIN"/>
    <property type="match status" value="1"/>
</dbReference>
<comment type="caution">
    <text evidence="6">The sequence shown here is derived from an EMBL/GenBank/DDBJ whole genome shotgun (WGS) entry which is preliminary data.</text>
</comment>
<keyword evidence="4" id="KW-1133">Transmembrane helix</keyword>
<feature type="domain" description="DYW" evidence="5">
    <location>
        <begin position="522"/>
        <end position="614"/>
    </location>
</feature>
<keyword evidence="4" id="KW-0472">Membrane</keyword>
<gene>
    <name evidence="6" type="ORF">RIF29_22417</name>
</gene>
<evidence type="ECO:0000256" key="2">
    <source>
        <dbReference type="ARBA" id="ARBA00022737"/>
    </source>
</evidence>
<dbReference type="InterPro" id="IPR046960">
    <property type="entry name" value="PPR_At4g14850-like_plant"/>
</dbReference>
<dbReference type="PROSITE" id="PS51375">
    <property type="entry name" value="PPR"/>
    <property type="match status" value="3"/>
</dbReference>
<evidence type="ECO:0000256" key="1">
    <source>
        <dbReference type="ARBA" id="ARBA00006643"/>
    </source>
</evidence>
<feature type="repeat" description="PPR" evidence="3">
    <location>
        <begin position="307"/>
        <end position="341"/>
    </location>
</feature>
<protein>
    <recommendedName>
        <fullName evidence="5">DYW domain-containing protein</fullName>
    </recommendedName>
</protein>
<dbReference type="GO" id="GO:0008270">
    <property type="term" value="F:zinc ion binding"/>
    <property type="evidence" value="ECO:0007669"/>
    <property type="project" value="InterPro"/>
</dbReference>
<dbReference type="InterPro" id="IPR011990">
    <property type="entry name" value="TPR-like_helical_dom_sf"/>
</dbReference>
<evidence type="ECO:0000256" key="4">
    <source>
        <dbReference type="SAM" id="Phobius"/>
    </source>
</evidence>
<dbReference type="EMBL" id="JAYWIO010000004">
    <property type="protein sequence ID" value="KAK7269683.1"/>
    <property type="molecule type" value="Genomic_DNA"/>
</dbReference>
<comment type="similarity">
    <text evidence="1">Belongs to the PPR family. PCMP-H subfamily.</text>
</comment>
<dbReference type="Pfam" id="PF14432">
    <property type="entry name" value="DYW_deaminase"/>
    <property type="match status" value="1"/>
</dbReference>
<dbReference type="FunFam" id="1.25.40.10:FF:000184">
    <property type="entry name" value="Pentatricopeptide repeat-containing protein, chloroplastic"/>
    <property type="match status" value="1"/>
</dbReference>
<dbReference type="Pfam" id="PF20430">
    <property type="entry name" value="Eplus_motif"/>
    <property type="match status" value="1"/>
</dbReference>
<reference evidence="6 7" key="1">
    <citation type="submission" date="2024-01" db="EMBL/GenBank/DDBJ databases">
        <title>The genomes of 5 underutilized Papilionoideae crops provide insights into root nodulation and disease resistanc.</title>
        <authorList>
            <person name="Yuan L."/>
        </authorList>
    </citation>
    <scope>NUCLEOTIDE SEQUENCE [LARGE SCALE GENOMIC DNA]</scope>
    <source>
        <strain evidence="6">ZHUSHIDOU_FW_LH</strain>
        <tissue evidence="6">Leaf</tissue>
    </source>
</reference>
<dbReference type="InterPro" id="IPR032867">
    <property type="entry name" value="DYW_dom"/>
</dbReference>
<dbReference type="GO" id="GO:0003723">
    <property type="term" value="F:RNA binding"/>
    <property type="evidence" value="ECO:0007669"/>
    <property type="project" value="InterPro"/>
</dbReference>
<dbReference type="GO" id="GO:0009451">
    <property type="term" value="P:RNA modification"/>
    <property type="evidence" value="ECO:0007669"/>
    <property type="project" value="InterPro"/>
</dbReference>
<feature type="transmembrane region" description="Helical" evidence="4">
    <location>
        <begin position="20"/>
        <end position="45"/>
    </location>
</feature>
<accession>A0AAN9F967</accession>
<keyword evidence="2" id="KW-0677">Repeat</keyword>
<dbReference type="Proteomes" id="UP001372338">
    <property type="component" value="Unassembled WGS sequence"/>
</dbReference>
<dbReference type="InterPro" id="IPR046849">
    <property type="entry name" value="E2_motif"/>
</dbReference>
<dbReference type="Pfam" id="PF01535">
    <property type="entry name" value="PPR"/>
    <property type="match status" value="3"/>
</dbReference>
<feature type="repeat" description="PPR" evidence="3">
    <location>
        <begin position="444"/>
        <end position="478"/>
    </location>
</feature>
<dbReference type="NCBIfam" id="TIGR00756">
    <property type="entry name" value="PPR"/>
    <property type="match status" value="4"/>
</dbReference>
<keyword evidence="4" id="KW-0812">Transmembrane</keyword>
<evidence type="ECO:0000256" key="3">
    <source>
        <dbReference type="PROSITE-ProRule" id="PRU00708"/>
    </source>
</evidence>
<dbReference type="AlphaFoldDB" id="A0AAN9F967"/>